<accession>A0A1V4ASZ5</accession>
<protein>
    <recommendedName>
        <fullName evidence="1">Helix-turn-helix domain-containing protein</fullName>
    </recommendedName>
</protein>
<comment type="caution">
    <text evidence="2">The sequence shown here is derived from an EMBL/GenBank/DDBJ whole genome shotgun (WGS) entry which is preliminary data.</text>
</comment>
<dbReference type="EMBL" id="AYTS01000087">
    <property type="protein sequence ID" value="OOP56263.1"/>
    <property type="molecule type" value="Genomic_DNA"/>
</dbReference>
<dbReference type="GO" id="GO:0003677">
    <property type="term" value="F:DNA binding"/>
    <property type="evidence" value="ECO:0007669"/>
    <property type="project" value="InterPro"/>
</dbReference>
<dbReference type="SUPFAM" id="SSF46955">
    <property type="entry name" value="Putative DNA-binding domain"/>
    <property type="match status" value="1"/>
</dbReference>
<organism evidence="2 3">
    <name type="scientific">Candidatus Brocadia carolinensis</name>
    <dbReference type="NCBI Taxonomy" id="1004156"/>
    <lineage>
        <taxon>Bacteria</taxon>
        <taxon>Pseudomonadati</taxon>
        <taxon>Planctomycetota</taxon>
        <taxon>Candidatus Brocadiia</taxon>
        <taxon>Candidatus Brocadiales</taxon>
        <taxon>Candidatus Brocadiaceae</taxon>
        <taxon>Candidatus Brocadia</taxon>
    </lineage>
</organism>
<dbReference type="Proteomes" id="UP000189681">
    <property type="component" value="Unassembled WGS sequence"/>
</dbReference>
<sequence length="92" mass="10712">MEKRHINIKEVSAYTSLPVKTLYEWASQRKIPSIKFRRRVLFDLQDIDQIMAAHKRDAQQFDKTVNKIVGGVQRVGMGKRESRLKNIKGEGE</sequence>
<gene>
    <name evidence="2" type="ORF">AYP45_10155</name>
</gene>
<dbReference type="InterPro" id="IPR010093">
    <property type="entry name" value="SinI_DNA-bd"/>
</dbReference>
<proteinExistence type="predicted"/>
<dbReference type="InterPro" id="IPR009061">
    <property type="entry name" value="DNA-bd_dom_put_sf"/>
</dbReference>
<reference evidence="2 3" key="1">
    <citation type="journal article" date="2017" name="Water Res.">
        <title>Discovery and metagenomic analysis of an anammox bacterial enrichment related to Candidatus "Brocadia caroliniensis" in a full-scale glycerol-fed nitritation-denitritation separate centrate treatment process.</title>
        <authorList>
            <person name="Park H."/>
            <person name="Brotto A.C."/>
            <person name="van Loosdrecht M.C."/>
            <person name="Chandran K."/>
        </authorList>
    </citation>
    <scope>NUCLEOTIDE SEQUENCE [LARGE SCALE GENOMIC DNA]</scope>
    <source>
        <strain evidence="2">26THWARD</strain>
    </source>
</reference>
<feature type="domain" description="Helix-turn-helix" evidence="1">
    <location>
        <begin position="7"/>
        <end position="53"/>
    </location>
</feature>
<name>A0A1V4ASZ5_9BACT</name>
<evidence type="ECO:0000313" key="2">
    <source>
        <dbReference type="EMBL" id="OOP56263.1"/>
    </source>
</evidence>
<dbReference type="Pfam" id="PF12728">
    <property type="entry name" value="HTH_17"/>
    <property type="match status" value="1"/>
</dbReference>
<dbReference type="InterPro" id="IPR041657">
    <property type="entry name" value="HTH_17"/>
</dbReference>
<evidence type="ECO:0000313" key="3">
    <source>
        <dbReference type="Proteomes" id="UP000189681"/>
    </source>
</evidence>
<dbReference type="AlphaFoldDB" id="A0A1V4ASZ5"/>
<evidence type="ECO:0000259" key="1">
    <source>
        <dbReference type="Pfam" id="PF12728"/>
    </source>
</evidence>
<dbReference type="NCBIfam" id="TIGR01764">
    <property type="entry name" value="excise"/>
    <property type="match status" value="1"/>
</dbReference>